<evidence type="ECO:0000256" key="3">
    <source>
        <dbReference type="ARBA" id="ARBA00023163"/>
    </source>
</evidence>
<dbReference type="AlphaFoldDB" id="A0A6M7TJR2"/>
<sequence length="148" mass="15849">MTDPLKVLIVEDEALLAMELESLVEEAGHSVVGWATSSAEARSMVESTDADIAFVDIHLTDGPTGVDVAHYIGEKKRSMVVFMTANPKRIPDHFAGAIGVIAKPYTMNGLTSALRYLQEGVRRPPPVSTRPAGFTLSPAFEAVWAPAA</sequence>
<dbReference type="InterPro" id="IPR001789">
    <property type="entry name" value="Sig_transdc_resp-reg_receiver"/>
</dbReference>
<reference evidence="4 5" key="1">
    <citation type="submission" date="2018-09" db="EMBL/GenBank/DDBJ databases">
        <title>Mesorhizobium carmichaelinearum sp. nov. isolated from Carmichaelinea spp. root nodules in New Zealand.</title>
        <authorList>
            <person name="De Meyer S.E."/>
        </authorList>
    </citation>
    <scope>NUCLEOTIDE SEQUENCE [LARGE SCALE GENOMIC DNA]</scope>
    <source>
        <strain evidence="4 5">LMG 28313</strain>
    </source>
</reference>
<dbReference type="SMART" id="SM00448">
    <property type="entry name" value="REC"/>
    <property type="match status" value="1"/>
</dbReference>
<dbReference type="InterPro" id="IPR050595">
    <property type="entry name" value="Bact_response_regulator"/>
</dbReference>
<accession>A0A6M7TJR2</accession>
<evidence type="ECO:0000256" key="1">
    <source>
        <dbReference type="ARBA" id="ARBA00022553"/>
    </source>
</evidence>
<dbReference type="Proteomes" id="UP000275530">
    <property type="component" value="Unassembled WGS sequence"/>
</dbReference>
<evidence type="ECO:0000256" key="2">
    <source>
        <dbReference type="ARBA" id="ARBA00023015"/>
    </source>
</evidence>
<keyword evidence="2" id="KW-0805">Transcription regulation</keyword>
<dbReference type="SUPFAM" id="SSF52172">
    <property type="entry name" value="CheY-like"/>
    <property type="match status" value="1"/>
</dbReference>
<keyword evidence="3" id="KW-0804">Transcription</keyword>
<dbReference type="GO" id="GO:0000160">
    <property type="term" value="P:phosphorelay signal transduction system"/>
    <property type="evidence" value="ECO:0007669"/>
    <property type="project" value="InterPro"/>
</dbReference>
<gene>
    <name evidence="4" type="ORF">D3242_04890</name>
</gene>
<dbReference type="PANTHER" id="PTHR44591:SF3">
    <property type="entry name" value="RESPONSE REGULATORY DOMAIN-CONTAINING PROTEIN"/>
    <property type="match status" value="1"/>
</dbReference>
<evidence type="ECO:0000313" key="4">
    <source>
        <dbReference type="EMBL" id="RJT36685.1"/>
    </source>
</evidence>
<dbReference type="PANTHER" id="PTHR44591">
    <property type="entry name" value="STRESS RESPONSE REGULATOR PROTEIN 1"/>
    <property type="match status" value="1"/>
</dbReference>
<dbReference type="EMBL" id="QZXA01000002">
    <property type="protein sequence ID" value="RJT36685.1"/>
    <property type="molecule type" value="Genomic_DNA"/>
</dbReference>
<comment type="caution">
    <text evidence="4">The sequence shown here is derived from an EMBL/GenBank/DDBJ whole genome shotgun (WGS) entry which is preliminary data.</text>
</comment>
<keyword evidence="5" id="KW-1185">Reference proteome</keyword>
<evidence type="ECO:0000313" key="5">
    <source>
        <dbReference type="Proteomes" id="UP000275530"/>
    </source>
</evidence>
<dbReference type="PROSITE" id="PS50110">
    <property type="entry name" value="RESPONSE_REGULATORY"/>
    <property type="match status" value="1"/>
</dbReference>
<dbReference type="Gene3D" id="3.40.50.2300">
    <property type="match status" value="1"/>
</dbReference>
<dbReference type="RefSeq" id="WP_064983842.1">
    <property type="nucleotide sequence ID" value="NZ_CP033507.1"/>
</dbReference>
<dbReference type="InterPro" id="IPR011006">
    <property type="entry name" value="CheY-like_superfamily"/>
</dbReference>
<proteinExistence type="predicted"/>
<keyword evidence="1" id="KW-0597">Phosphoprotein</keyword>
<protein>
    <submittedName>
        <fullName evidence="4">Response regulator</fullName>
    </submittedName>
</protein>
<dbReference type="Pfam" id="PF00072">
    <property type="entry name" value="Response_reg"/>
    <property type="match status" value="1"/>
</dbReference>
<organism evidence="4 5">
    <name type="scientific">Mesorhizobium jarvisii</name>
    <dbReference type="NCBI Taxonomy" id="1777867"/>
    <lineage>
        <taxon>Bacteria</taxon>
        <taxon>Pseudomonadati</taxon>
        <taxon>Pseudomonadota</taxon>
        <taxon>Alphaproteobacteria</taxon>
        <taxon>Hyphomicrobiales</taxon>
        <taxon>Phyllobacteriaceae</taxon>
        <taxon>Mesorhizobium</taxon>
    </lineage>
</organism>
<name>A0A6M7TJR2_9HYPH</name>